<dbReference type="EMBL" id="JAVIJP010000002">
    <property type="protein sequence ID" value="KAL3655029.1"/>
    <property type="molecule type" value="Genomic_DNA"/>
</dbReference>
<protein>
    <recommendedName>
        <fullName evidence="2">Glycoside hydrolase family 38 central domain-containing protein</fullName>
    </recommendedName>
</protein>
<proteinExistence type="predicted"/>
<gene>
    <name evidence="3" type="ORF">CASFOL_000815</name>
</gene>
<dbReference type="Gene3D" id="1.20.1270.50">
    <property type="entry name" value="Glycoside hydrolase family 38, central domain"/>
    <property type="match status" value="1"/>
</dbReference>
<reference evidence="4" key="1">
    <citation type="journal article" date="2024" name="IScience">
        <title>Strigolactones Initiate the Formation of Haustorium-like Structures in Castilleja.</title>
        <authorList>
            <person name="Buerger M."/>
            <person name="Peterson D."/>
            <person name="Chory J."/>
        </authorList>
    </citation>
    <scope>NUCLEOTIDE SEQUENCE [LARGE SCALE GENOMIC DNA]</scope>
</reference>
<dbReference type="InterPro" id="IPR037094">
    <property type="entry name" value="Glyco_hydro_38_cen_sf"/>
</dbReference>
<organism evidence="3 4">
    <name type="scientific">Castilleja foliolosa</name>
    <dbReference type="NCBI Taxonomy" id="1961234"/>
    <lineage>
        <taxon>Eukaryota</taxon>
        <taxon>Viridiplantae</taxon>
        <taxon>Streptophyta</taxon>
        <taxon>Embryophyta</taxon>
        <taxon>Tracheophyta</taxon>
        <taxon>Spermatophyta</taxon>
        <taxon>Magnoliopsida</taxon>
        <taxon>eudicotyledons</taxon>
        <taxon>Gunneridae</taxon>
        <taxon>Pentapetalae</taxon>
        <taxon>asterids</taxon>
        <taxon>lamiids</taxon>
        <taxon>Lamiales</taxon>
        <taxon>Orobanchaceae</taxon>
        <taxon>Pedicularideae</taxon>
        <taxon>Castillejinae</taxon>
        <taxon>Castilleja</taxon>
    </lineage>
</organism>
<evidence type="ECO:0000313" key="4">
    <source>
        <dbReference type="Proteomes" id="UP001632038"/>
    </source>
</evidence>
<accession>A0ABD3EP77</accession>
<dbReference type="InterPro" id="IPR050843">
    <property type="entry name" value="Glycosyl_Hydrlase_38"/>
</dbReference>
<comment type="caution">
    <text evidence="3">The sequence shown here is derived from an EMBL/GenBank/DDBJ whole genome shotgun (WGS) entry which is preliminary data.</text>
</comment>
<dbReference type="Pfam" id="PF09261">
    <property type="entry name" value="Alpha-mann_mid"/>
    <property type="match status" value="1"/>
</dbReference>
<dbReference type="AlphaFoldDB" id="A0ABD3EP77"/>
<dbReference type="Proteomes" id="UP001632038">
    <property type="component" value="Unassembled WGS sequence"/>
</dbReference>
<name>A0ABD3EP77_9LAMI</name>
<dbReference type="FunFam" id="1.20.1270.50:FF:000003">
    <property type="entry name" value="Alpha-mannosidase"/>
    <property type="match status" value="1"/>
</dbReference>
<evidence type="ECO:0000256" key="1">
    <source>
        <dbReference type="ARBA" id="ARBA00022801"/>
    </source>
</evidence>
<dbReference type="SUPFAM" id="SSF88688">
    <property type="entry name" value="Families 57/38 glycoside transferase middle domain"/>
    <property type="match status" value="1"/>
</dbReference>
<dbReference type="PANTHER" id="PTHR11607">
    <property type="entry name" value="ALPHA-MANNOSIDASE"/>
    <property type="match status" value="1"/>
</dbReference>
<sequence length="83" mass="9319">MVIVFIIWQLKLFRGGNKLGHTTGSLADALAIAQYHEAVTGTEKQHVADDYAKRLSIGCKEYSLLMRMQEFNHKIQPDVDLSG</sequence>
<evidence type="ECO:0000313" key="3">
    <source>
        <dbReference type="EMBL" id="KAL3655029.1"/>
    </source>
</evidence>
<evidence type="ECO:0000259" key="2">
    <source>
        <dbReference type="Pfam" id="PF09261"/>
    </source>
</evidence>
<keyword evidence="4" id="KW-1185">Reference proteome</keyword>
<dbReference type="InterPro" id="IPR028995">
    <property type="entry name" value="Glyco_hydro_57/38_cen_sf"/>
</dbReference>
<dbReference type="GO" id="GO:0016787">
    <property type="term" value="F:hydrolase activity"/>
    <property type="evidence" value="ECO:0007669"/>
    <property type="project" value="UniProtKB-KW"/>
</dbReference>
<dbReference type="InterPro" id="IPR015341">
    <property type="entry name" value="Glyco_hydro_38_cen"/>
</dbReference>
<feature type="domain" description="Glycoside hydrolase family 38 central" evidence="2">
    <location>
        <begin position="25"/>
        <end position="66"/>
    </location>
</feature>
<keyword evidence="1" id="KW-0378">Hydrolase</keyword>
<dbReference type="PANTHER" id="PTHR11607:SF3">
    <property type="entry name" value="LYSOSOMAL ALPHA-MANNOSIDASE"/>
    <property type="match status" value="1"/>
</dbReference>